<protein>
    <recommendedName>
        <fullName evidence="2">F-box domain-containing protein</fullName>
    </recommendedName>
</protein>
<dbReference type="InterPro" id="IPR050796">
    <property type="entry name" value="SCF_F-box_component"/>
</dbReference>
<reference evidence="4" key="2">
    <citation type="journal article" date="2017" name="J. Anim. Genet.">
        <title>Multiple reference genome sequences of hot pepper reveal the massive evolution of plant disease resistance genes by retroduplication.</title>
        <authorList>
            <person name="Kim S."/>
            <person name="Park J."/>
            <person name="Yeom S.-I."/>
            <person name="Kim Y.-M."/>
            <person name="Seo E."/>
            <person name="Kim K.-T."/>
            <person name="Kim M.-S."/>
            <person name="Lee J.M."/>
            <person name="Cheong K."/>
            <person name="Shin H.-S."/>
            <person name="Kim S.-B."/>
            <person name="Han K."/>
            <person name="Lee J."/>
            <person name="Park M."/>
            <person name="Lee H.-A."/>
            <person name="Lee H.-Y."/>
            <person name="Lee Y."/>
            <person name="Oh S."/>
            <person name="Lee J.H."/>
            <person name="Choi E."/>
            <person name="Choi E."/>
            <person name="Lee S.E."/>
            <person name="Jeon J."/>
            <person name="Kim H."/>
            <person name="Choi G."/>
            <person name="Song H."/>
            <person name="Lee J."/>
            <person name="Lee S.-C."/>
            <person name="Kwon J.-K."/>
            <person name="Lee H.-Y."/>
            <person name="Koo N."/>
            <person name="Hong Y."/>
            <person name="Kim R.W."/>
            <person name="Kang W.-H."/>
            <person name="Huh J.H."/>
            <person name="Kang B.-C."/>
            <person name="Yang T.-J."/>
            <person name="Lee Y.-H."/>
            <person name="Bennetzen J.L."/>
            <person name="Choi D."/>
        </authorList>
    </citation>
    <scope>NUCLEOTIDE SEQUENCE [LARGE SCALE GENOMIC DNA]</scope>
    <source>
        <strain evidence="4">cv. PBC81</strain>
    </source>
</reference>
<dbReference type="AlphaFoldDB" id="A0A2G2X292"/>
<dbReference type="Pfam" id="PF08268">
    <property type="entry name" value="FBA_3"/>
    <property type="match status" value="1"/>
</dbReference>
<dbReference type="EMBL" id="MLFT02000003">
    <property type="protein sequence ID" value="PHT51561.1"/>
    <property type="molecule type" value="Genomic_DNA"/>
</dbReference>
<dbReference type="Gene3D" id="1.20.1280.50">
    <property type="match status" value="1"/>
</dbReference>
<dbReference type="PROSITE" id="PS50181">
    <property type="entry name" value="FBOX"/>
    <property type="match status" value="1"/>
</dbReference>
<sequence length="629" mass="71770">MASIPDDITIIILSNLPVKSLLRFKCVSKSWFSWISDPKFELSNAQRQQRGAISLLYNKDIPSFLFMTENIVLKDLIYPFNKIVPDVKVGRRFTLGCNLLGSCHGLLLINVEQHIFLWNPTIGFCNKVLELDDLTREGNIGVGGLCFDDSMNEYKALLFIYSTIDDTKKYVIVASLKDKKWRKLEFSHYIPSVRSGVALNGRLHFIQVRRKHDLGHYLDKNYYIRPELKCIDFWAWKGIPPFGELIYFDSISEKFHKFPVPLGLIVGLGVLNECLCVACLRSGGMEILVMKEYGKVESWTSTYVIKNFEINPYFGYAESLFMTEDGEELVIKVSRDQVVAYNLKDDSVRQILVRTPTYASAVVQSQHNWKSENYCCALSFSVRFENHSFTGPISVLSIYSVWQQKFLDALKPQKRIGYQKFIDGTVSVPTDENSFTYDVWKKHNSTVFNWIVNSVSDEIRAVIANEKLETARDLWIFLESNCALKSGSKLLMEFNECLQVFELAKGTFDAKVDTPRNCILSFDGQGRFLEEFDENKLKFMVFEFENNVKMDIESMEIKDFSTFGGVSTCFGKAGNTVEEDAREDAGNVEDDAEDAEDAGNVEDDAEDAADEEELRTQPPSPRITTHDSP</sequence>
<evidence type="ECO:0000259" key="2">
    <source>
        <dbReference type="PROSITE" id="PS50181"/>
    </source>
</evidence>
<dbReference type="NCBIfam" id="TIGR01640">
    <property type="entry name" value="F_box_assoc_1"/>
    <property type="match status" value="1"/>
</dbReference>
<keyword evidence="4" id="KW-1185">Reference proteome</keyword>
<dbReference type="CDD" id="cd22157">
    <property type="entry name" value="F-box_AtFBW1-like"/>
    <property type="match status" value="1"/>
</dbReference>
<accession>A0A2G2X292</accession>
<evidence type="ECO:0000313" key="4">
    <source>
        <dbReference type="Proteomes" id="UP000224567"/>
    </source>
</evidence>
<feature type="domain" description="F-box" evidence="2">
    <location>
        <begin position="1"/>
        <end position="45"/>
    </location>
</feature>
<dbReference type="InterPro" id="IPR013187">
    <property type="entry name" value="F-box-assoc_dom_typ3"/>
</dbReference>
<dbReference type="InterPro" id="IPR017451">
    <property type="entry name" value="F-box-assoc_interact_dom"/>
</dbReference>
<gene>
    <name evidence="3" type="ORF">CQW23_06023</name>
</gene>
<dbReference type="PANTHER" id="PTHR31672">
    <property type="entry name" value="BNACNNG10540D PROTEIN"/>
    <property type="match status" value="1"/>
</dbReference>
<comment type="caution">
    <text evidence="3">The sequence shown here is derived from an EMBL/GenBank/DDBJ whole genome shotgun (WGS) entry which is preliminary data.</text>
</comment>
<dbReference type="Pfam" id="PF00646">
    <property type="entry name" value="F-box"/>
    <property type="match status" value="1"/>
</dbReference>
<reference evidence="3 4" key="1">
    <citation type="journal article" date="2017" name="Genome Biol.">
        <title>New reference genome sequences of hot pepper reveal the massive evolution of plant disease-resistance genes by retroduplication.</title>
        <authorList>
            <person name="Kim S."/>
            <person name="Park J."/>
            <person name="Yeom S.I."/>
            <person name="Kim Y.M."/>
            <person name="Seo E."/>
            <person name="Kim K.T."/>
            <person name="Kim M.S."/>
            <person name="Lee J.M."/>
            <person name="Cheong K."/>
            <person name="Shin H.S."/>
            <person name="Kim S.B."/>
            <person name="Han K."/>
            <person name="Lee J."/>
            <person name="Park M."/>
            <person name="Lee H.A."/>
            <person name="Lee H.Y."/>
            <person name="Lee Y."/>
            <person name="Oh S."/>
            <person name="Lee J.H."/>
            <person name="Choi E."/>
            <person name="Choi E."/>
            <person name="Lee S.E."/>
            <person name="Jeon J."/>
            <person name="Kim H."/>
            <person name="Choi G."/>
            <person name="Song H."/>
            <person name="Lee J."/>
            <person name="Lee S.C."/>
            <person name="Kwon J.K."/>
            <person name="Lee H.Y."/>
            <person name="Koo N."/>
            <person name="Hong Y."/>
            <person name="Kim R.W."/>
            <person name="Kang W.H."/>
            <person name="Huh J.H."/>
            <person name="Kang B.C."/>
            <person name="Yang T.J."/>
            <person name="Lee Y.H."/>
            <person name="Bennetzen J.L."/>
            <person name="Choi D."/>
        </authorList>
    </citation>
    <scope>NUCLEOTIDE SEQUENCE [LARGE SCALE GENOMIC DNA]</scope>
    <source>
        <strain evidence="4">cv. PBC81</strain>
    </source>
</reference>
<dbReference type="Proteomes" id="UP000224567">
    <property type="component" value="Unassembled WGS sequence"/>
</dbReference>
<dbReference type="InterPro" id="IPR036047">
    <property type="entry name" value="F-box-like_dom_sf"/>
</dbReference>
<dbReference type="SMART" id="SM00256">
    <property type="entry name" value="FBOX"/>
    <property type="match status" value="1"/>
</dbReference>
<name>A0A2G2X292_CAPBA</name>
<dbReference type="SUPFAM" id="SSF81383">
    <property type="entry name" value="F-box domain"/>
    <property type="match status" value="1"/>
</dbReference>
<dbReference type="STRING" id="33114.A0A2G2X292"/>
<organism evidence="3 4">
    <name type="scientific">Capsicum baccatum</name>
    <name type="common">Peruvian pepper</name>
    <dbReference type="NCBI Taxonomy" id="33114"/>
    <lineage>
        <taxon>Eukaryota</taxon>
        <taxon>Viridiplantae</taxon>
        <taxon>Streptophyta</taxon>
        <taxon>Embryophyta</taxon>
        <taxon>Tracheophyta</taxon>
        <taxon>Spermatophyta</taxon>
        <taxon>Magnoliopsida</taxon>
        <taxon>eudicotyledons</taxon>
        <taxon>Gunneridae</taxon>
        <taxon>Pentapetalae</taxon>
        <taxon>asterids</taxon>
        <taxon>lamiids</taxon>
        <taxon>Solanales</taxon>
        <taxon>Solanaceae</taxon>
        <taxon>Solanoideae</taxon>
        <taxon>Capsiceae</taxon>
        <taxon>Capsicum</taxon>
    </lineage>
</organism>
<dbReference type="OrthoDB" id="1580541at2759"/>
<proteinExistence type="predicted"/>
<evidence type="ECO:0000256" key="1">
    <source>
        <dbReference type="SAM" id="MobiDB-lite"/>
    </source>
</evidence>
<evidence type="ECO:0000313" key="3">
    <source>
        <dbReference type="EMBL" id="PHT51561.1"/>
    </source>
</evidence>
<dbReference type="InterPro" id="IPR001810">
    <property type="entry name" value="F-box_dom"/>
</dbReference>
<feature type="compositionally biased region" description="Acidic residues" evidence="1">
    <location>
        <begin position="578"/>
        <end position="613"/>
    </location>
</feature>
<feature type="region of interest" description="Disordered" evidence="1">
    <location>
        <begin position="578"/>
        <end position="629"/>
    </location>
</feature>
<dbReference type="PANTHER" id="PTHR31672:SF13">
    <property type="entry name" value="F-BOX PROTEIN CPR30-LIKE"/>
    <property type="match status" value="1"/>
</dbReference>